<dbReference type="AlphaFoldDB" id="W8RQW1"/>
<dbReference type="Proteomes" id="UP000019593">
    <property type="component" value="Chromosome"/>
</dbReference>
<name>W8RQW1_9RHOB</name>
<evidence type="ECO:0000256" key="1">
    <source>
        <dbReference type="SAM" id="Phobius"/>
    </source>
</evidence>
<keyword evidence="1" id="KW-1133">Transmembrane helix</keyword>
<dbReference type="KEGG" id="red:roselon_01158"/>
<gene>
    <name evidence="2" type="ORF">roselon_01158</name>
</gene>
<dbReference type="OrthoDB" id="7704812at2"/>
<reference evidence="2 3" key="1">
    <citation type="submission" date="2013-03" db="EMBL/GenBank/DDBJ databases">
        <authorList>
            <person name="Fiebig A."/>
            <person name="Goeker M."/>
            <person name="Klenk H.-P.P."/>
        </authorList>
    </citation>
    <scope>NUCLEOTIDE SEQUENCE [LARGE SCALE GENOMIC DNA]</scope>
    <source>
        <strain evidence="3">DSM 19469</strain>
    </source>
</reference>
<accession>W8RQW1</accession>
<feature type="transmembrane region" description="Helical" evidence="1">
    <location>
        <begin position="117"/>
        <end position="139"/>
    </location>
</feature>
<feature type="transmembrane region" description="Helical" evidence="1">
    <location>
        <begin position="192"/>
        <end position="215"/>
    </location>
</feature>
<keyword evidence="1" id="KW-0812">Transmembrane</keyword>
<feature type="transmembrane region" description="Helical" evidence="1">
    <location>
        <begin position="62"/>
        <end position="85"/>
    </location>
</feature>
<protein>
    <submittedName>
        <fullName evidence="2">Uncharacterized protein</fullName>
    </submittedName>
</protein>
<dbReference type="STRING" id="1294273.roselon_01158"/>
<feature type="transmembrane region" description="Helical" evidence="1">
    <location>
        <begin position="145"/>
        <end position="171"/>
    </location>
</feature>
<sequence>MDYGYQLLRHAVQQVFGNFAQAARLTLLLAMAPTLFLFLTNPDLLTGTGLPDPSNPNAMPQINWLMALVGAVLSLVAWVWAAVAWHRFVLLEEYGDGILPQWHGGNNGRYLLRAIQVGLILLGAVILMTILIGMVIMILPVFGVAMLLGIGLVVGVSWAGTRVGLVLPAAAIGAPLTIGESWQVTKPVSGQILLPIIVIAVVSGLAGQALILVFGPTLVGVLASAVVSWLQLLVNLALMTTLYGNLIEGRQLN</sequence>
<dbReference type="eggNOG" id="ENOG502ZIBU">
    <property type="taxonomic scope" value="Bacteria"/>
</dbReference>
<evidence type="ECO:0000313" key="3">
    <source>
        <dbReference type="Proteomes" id="UP000019593"/>
    </source>
</evidence>
<feature type="transmembrane region" description="Helical" evidence="1">
    <location>
        <begin position="221"/>
        <end position="243"/>
    </location>
</feature>
<dbReference type="EMBL" id="CP004372">
    <property type="protein sequence ID" value="AHM03549.1"/>
    <property type="molecule type" value="Genomic_DNA"/>
</dbReference>
<organism evidence="2 3">
    <name type="scientific">Roseicyclus elongatus DSM 19469</name>
    <dbReference type="NCBI Taxonomy" id="1294273"/>
    <lineage>
        <taxon>Bacteria</taxon>
        <taxon>Pseudomonadati</taxon>
        <taxon>Pseudomonadota</taxon>
        <taxon>Alphaproteobacteria</taxon>
        <taxon>Rhodobacterales</taxon>
        <taxon>Roseobacteraceae</taxon>
        <taxon>Roseicyclus</taxon>
    </lineage>
</organism>
<evidence type="ECO:0000313" key="2">
    <source>
        <dbReference type="EMBL" id="AHM03549.1"/>
    </source>
</evidence>
<keyword evidence="3" id="KW-1185">Reference proteome</keyword>
<feature type="transmembrane region" description="Helical" evidence="1">
    <location>
        <begin position="21"/>
        <end position="42"/>
    </location>
</feature>
<keyword evidence="1" id="KW-0472">Membrane</keyword>
<proteinExistence type="predicted"/>
<dbReference type="HOGENOM" id="CLU_1127526_0_0_5"/>
<dbReference type="RefSeq" id="WP_025311412.1">
    <property type="nucleotide sequence ID" value="NZ_CP004372.1"/>
</dbReference>